<dbReference type="EMBL" id="PDNB01000147">
    <property type="protein sequence ID" value="PGH03525.1"/>
    <property type="molecule type" value="Genomic_DNA"/>
</dbReference>
<evidence type="ECO:0000256" key="1">
    <source>
        <dbReference type="SAM" id="MobiDB-lite"/>
    </source>
</evidence>
<keyword evidence="2" id="KW-0472">Membrane</keyword>
<feature type="region of interest" description="Disordered" evidence="1">
    <location>
        <begin position="464"/>
        <end position="536"/>
    </location>
</feature>
<feature type="compositionally biased region" description="Basic and acidic residues" evidence="1">
    <location>
        <begin position="491"/>
        <end position="504"/>
    </location>
</feature>
<dbReference type="AlphaFoldDB" id="A0A2B7X3L1"/>
<sequence>MRGILRTIVTPPTSIYKLKLLRLPNGGFNTESPVVAPESGPNKFSIIFTYAMYVQGCSDARTGMPPGILGESDEGLGRHPPTEQRRDTTKLQNPYDILRRPLPQLLTRVPYRTTSSALYPSYYANKLADWNISDGVEMITAESYLRKEPLDVSTRDLLENPFHVKREHYLCGDEQTVRGRYSNNALQPVTAVAFQEGIGIRFGDHKVCQENQDSKNNGYIPDFVGVGCPTQDLKALERLTAENPEHWPNMRILGEAKTAWKHPLQLWYYLTVSAVLVFTVLTSFLGQVAAYMHVFEMRYVFLTTYDYTIFLKQEFNGSEPVLCIIRPISAQQAGLGSPSVLQYLYYLMHCSRGGNDFKFTNTTPLEDWVVGDAKDVPDYQNPVTPSTKRSLTAERALQMTPEYKDETSPIAPLKVYHCASGDWYSTTIQFPKDRLLYKDDGQYVGLSGKHIKVEIIDDTGDGDIGSHGLGDDDDHDDIGFGKHRQAQAVDAPKKALQNREDFSRLRRKPARNQTLFDRMKSAGSKTAHTSTAAQRQCHQDTCHEANDWESATLPSPTERSASSHLRRKTRLGYCPSQLGAQTTPLLRMATRLLRRWRITLQKRKGGYEWLLV</sequence>
<proteinExistence type="predicted"/>
<evidence type="ECO:0000313" key="3">
    <source>
        <dbReference type="EMBL" id="PGH03525.1"/>
    </source>
</evidence>
<gene>
    <name evidence="3" type="ORF">AJ79_07360</name>
</gene>
<comment type="caution">
    <text evidence="3">The sequence shown here is derived from an EMBL/GenBank/DDBJ whole genome shotgun (WGS) entry which is preliminary data.</text>
</comment>
<keyword evidence="2" id="KW-0812">Transmembrane</keyword>
<feature type="transmembrane region" description="Helical" evidence="2">
    <location>
        <begin position="266"/>
        <end position="292"/>
    </location>
</feature>
<evidence type="ECO:0000256" key="2">
    <source>
        <dbReference type="SAM" id="Phobius"/>
    </source>
</evidence>
<keyword evidence="2" id="KW-1133">Transmembrane helix</keyword>
<protein>
    <submittedName>
        <fullName evidence="3">Uncharacterized protein</fullName>
    </submittedName>
</protein>
<feature type="compositionally biased region" description="Polar residues" evidence="1">
    <location>
        <begin position="523"/>
        <end position="536"/>
    </location>
</feature>
<accession>A0A2B7X3L1</accession>
<name>A0A2B7X3L1_9EURO</name>
<reference evidence="3 4" key="1">
    <citation type="submission" date="2017-10" db="EMBL/GenBank/DDBJ databases">
        <title>Comparative genomics in systemic dimorphic fungi from Ajellomycetaceae.</title>
        <authorList>
            <person name="Munoz J.F."/>
            <person name="Mcewen J.G."/>
            <person name="Clay O.K."/>
            <person name="Cuomo C.A."/>
        </authorList>
    </citation>
    <scope>NUCLEOTIDE SEQUENCE [LARGE SCALE GENOMIC DNA]</scope>
    <source>
        <strain evidence="3 4">UAMH5409</strain>
    </source>
</reference>
<feature type="compositionally biased region" description="Polar residues" evidence="1">
    <location>
        <begin position="552"/>
        <end position="563"/>
    </location>
</feature>
<dbReference type="Proteomes" id="UP000223968">
    <property type="component" value="Unassembled WGS sequence"/>
</dbReference>
<keyword evidence="4" id="KW-1185">Reference proteome</keyword>
<feature type="region of interest" description="Disordered" evidence="1">
    <location>
        <begin position="548"/>
        <end position="568"/>
    </location>
</feature>
<feature type="compositionally biased region" description="Basic and acidic residues" evidence="1">
    <location>
        <begin position="75"/>
        <end position="87"/>
    </location>
</feature>
<evidence type="ECO:0000313" key="4">
    <source>
        <dbReference type="Proteomes" id="UP000223968"/>
    </source>
</evidence>
<organism evidence="3 4">
    <name type="scientific">Helicocarpus griseus UAMH5409</name>
    <dbReference type="NCBI Taxonomy" id="1447875"/>
    <lineage>
        <taxon>Eukaryota</taxon>
        <taxon>Fungi</taxon>
        <taxon>Dikarya</taxon>
        <taxon>Ascomycota</taxon>
        <taxon>Pezizomycotina</taxon>
        <taxon>Eurotiomycetes</taxon>
        <taxon>Eurotiomycetidae</taxon>
        <taxon>Onygenales</taxon>
        <taxon>Ajellomycetaceae</taxon>
        <taxon>Helicocarpus</taxon>
    </lineage>
</organism>
<feature type="region of interest" description="Disordered" evidence="1">
    <location>
        <begin position="65"/>
        <end position="87"/>
    </location>
</feature>
<dbReference type="OrthoDB" id="4174352at2759"/>